<dbReference type="EMBL" id="PSQG01000011">
    <property type="protein sequence ID" value="RCH43870.1"/>
    <property type="molecule type" value="Genomic_DNA"/>
</dbReference>
<dbReference type="InterPro" id="IPR043129">
    <property type="entry name" value="ATPase_NBD"/>
</dbReference>
<comment type="similarity">
    <text evidence="1">Belongs to the FGGY kinase family.</text>
</comment>
<dbReference type="PIRSF" id="PIRSF000538">
    <property type="entry name" value="GlpK"/>
    <property type="match status" value="1"/>
</dbReference>
<evidence type="ECO:0008006" key="8">
    <source>
        <dbReference type="Google" id="ProtNLM"/>
    </source>
</evidence>
<dbReference type="Gene3D" id="3.30.420.40">
    <property type="match status" value="2"/>
</dbReference>
<proteinExistence type="inferred from homology"/>
<dbReference type="Pfam" id="PF02782">
    <property type="entry name" value="FGGY_C"/>
    <property type="match status" value="1"/>
</dbReference>
<dbReference type="AlphaFoldDB" id="A0A367FZU2"/>
<dbReference type="GO" id="GO:0050277">
    <property type="term" value="F:sedoheptulokinase activity"/>
    <property type="evidence" value="ECO:0007669"/>
    <property type="project" value="TreeGrafter"/>
</dbReference>
<feature type="domain" description="Carbohydrate kinase FGGY C-terminal" evidence="5">
    <location>
        <begin position="263"/>
        <end position="449"/>
    </location>
</feature>
<dbReference type="PANTHER" id="PTHR10196:SF67">
    <property type="entry name" value="SEDOHEPTULOKINASE"/>
    <property type="match status" value="1"/>
</dbReference>
<evidence type="ECO:0000259" key="5">
    <source>
        <dbReference type="Pfam" id="PF02782"/>
    </source>
</evidence>
<dbReference type="InterPro" id="IPR000577">
    <property type="entry name" value="Carb_kinase_FGGY"/>
</dbReference>
<dbReference type="GO" id="GO:0005829">
    <property type="term" value="C:cytosol"/>
    <property type="evidence" value="ECO:0007669"/>
    <property type="project" value="TreeGrafter"/>
</dbReference>
<feature type="domain" description="Carbohydrate kinase FGGY N-terminal" evidence="4">
    <location>
        <begin position="21"/>
        <end position="250"/>
    </location>
</feature>
<dbReference type="Proteomes" id="UP000253208">
    <property type="component" value="Unassembled WGS sequence"/>
</dbReference>
<accession>A0A367FZU2</accession>
<dbReference type="PANTHER" id="PTHR10196">
    <property type="entry name" value="SUGAR KINASE"/>
    <property type="match status" value="1"/>
</dbReference>
<reference evidence="6 7" key="1">
    <citation type="submission" date="2018-02" db="EMBL/GenBank/DDBJ databases">
        <title>Complete genome sequencing of Faecalibacterium prausnitzii strains isolated from the human gut.</title>
        <authorList>
            <person name="Fitzgerald B.C."/>
            <person name="Shkoporov A.N."/>
            <person name="Ross P.R."/>
            <person name="Hill C."/>
        </authorList>
    </citation>
    <scope>NUCLEOTIDE SEQUENCE [LARGE SCALE GENOMIC DNA]</scope>
    <source>
        <strain evidence="6 7">APC942/31-1</strain>
    </source>
</reference>
<dbReference type="InterPro" id="IPR018485">
    <property type="entry name" value="FGGY_C"/>
</dbReference>
<protein>
    <recommendedName>
        <fullName evidence="8">Glycerol kinase</fullName>
    </recommendedName>
</protein>
<dbReference type="Pfam" id="PF00370">
    <property type="entry name" value="FGGY_N"/>
    <property type="match status" value="1"/>
</dbReference>
<dbReference type="GO" id="GO:0006071">
    <property type="term" value="P:glycerol metabolic process"/>
    <property type="evidence" value="ECO:0007669"/>
    <property type="project" value="TreeGrafter"/>
</dbReference>
<evidence type="ECO:0000259" key="4">
    <source>
        <dbReference type="Pfam" id="PF00370"/>
    </source>
</evidence>
<evidence type="ECO:0000256" key="3">
    <source>
        <dbReference type="ARBA" id="ARBA00022777"/>
    </source>
</evidence>
<keyword evidence="2" id="KW-0808">Transferase</keyword>
<dbReference type="InterPro" id="IPR018484">
    <property type="entry name" value="FGGY_N"/>
</dbReference>
<evidence type="ECO:0000256" key="1">
    <source>
        <dbReference type="ARBA" id="ARBA00009156"/>
    </source>
</evidence>
<comment type="caution">
    <text evidence="6">The sequence shown here is derived from an EMBL/GenBank/DDBJ whole genome shotgun (WGS) entry which is preliminary data.</text>
</comment>
<sequence>MMTVFFYSKDHRKGRKQTMKIMGIDIGTTTVSVVMTDTETGKLLAKETVEHNSFLQSSNPEQKLQDPERIYEIARELLIKQQKENGLPDGIGFTGQMHGMLYVDASGKAVSPLYTWQDGSGEIPLENGKTCAELLQGVGAAASGYGVVTHFYLQKKDQIPEDAVRMTTISDYIAMRLCENTVPVIGLDMAASWGCFDLRKQEFLYEALEQAGVDTSYLPEVRKGHFLVGETRAGVPVMGSIGDNQASLFGSVRDLKDTVLLNVGTGSQVSLVTEKFIECSGSVELRPCTENSYILVGASLCGGRAYAMLEQFYRETAETEERLYSRMQEQAEKFIETYGKEAAWKVDTAFSGTRSDPSHRGMIAGIGVENFHPGALTVGVICGILNELHEQYEQMCQLTGKKATRLTGSGNGIRRNPLMRRLAEEMFKMPMEIPEYEEEAAYGAALTAGKLVAAM</sequence>
<dbReference type="SUPFAM" id="SSF53067">
    <property type="entry name" value="Actin-like ATPase domain"/>
    <property type="match status" value="2"/>
</dbReference>
<organism evidence="6 7">
    <name type="scientific">Blautia obeum</name>
    <dbReference type="NCBI Taxonomy" id="40520"/>
    <lineage>
        <taxon>Bacteria</taxon>
        <taxon>Bacillati</taxon>
        <taxon>Bacillota</taxon>
        <taxon>Clostridia</taxon>
        <taxon>Lachnospirales</taxon>
        <taxon>Lachnospiraceae</taxon>
        <taxon>Blautia</taxon>
    </lineage>
</organism>
<evidence type="ECO:0000256" key="2">
    <source>
        <dbReference type="ARBA" id="ARBA00022679"/>
    </source>
</evidence>
<evidence type="ECO:0000313" key="7">
    <source>
        <dbReference type="Proteomes" id="UP000253208"/>
    </source>
</evidence>
<dbReference type="CDD" id="cd07777">
    <property type="entry name" value="ASKHA_NBD_FGGY_SHK"/>
    <property type="match status" value="1"/>
</dbReference>
<evidence type="ECO:0000313" key="6">
    <source>
        <dbReference type="EMBL" id="RCH43870.1"/>
    </source>
</evidence>
<keyword evidence="3" id="KW-0418">Kinase</keyword>
<gene>
    <name evidence="6" type="ORF">C4886_09290</name>
</gene>
<name>A0A367FZU2_9FIRM</name>